<keyword evidence="3 10" id="KW-1133">Transmembrane helix</keyword>
<feature type="transmembrane region" description="Helical" evidence="10">
    <location>
        <begin position="200"/>
        <end position="223"/>
    </location>
</feature>
<dbReference type="Ensembl" id="ENSMALT00000007371.1">
    <property type="protein sequence ID" value="ENSMALP00000007222.1"/>
    <property type="gene ID" value="ENSMALG00000005148.1"/>
</dbReference>
<feature type="domain" description="G-protein coupled receptors family 1 profile" evidence="11">
    <location>
        <begin position="34"/>
        <end position="262"/>
    </location>
</feature>
<dbReference type="PROSITE" id="PS50262">
    <property type="entry name" value="G_PROTEIN_RECEP_F1_2"/>
    <property type="match status" value="1"/>
</dbReference>
<dbReference type="InterPro" id="IPR017452">
    <property type="entry name" value="GPCR_Rhodpsn_7TM"/>
</dbReference>
<keyword evidence="4 9" id="KW-0297">G-protein coupled receptor</keyword>
<dbReference type="PRINTS" id="PR00237">
    <property type="entry name" value="GPCRRHODOPSN"/>
</dbReference>
<dbReference type="GO" id="GO:0035025">
    <property type="term" value="P:positive regulation of Rho protein signal transduction"/>
    <property type="evidence" value="ECO:0007669"/>
    <property type="project" value="TreeGrafter"/>
</dbReference>
<evidence type="ECO:0000256" key="3">
    <source>
        <dbReference type="ARBA" id="ARBA00022989"/>
    </source>
</evidence>
<evidence type="ECO:0000256" key="7">
    <source>
        <dbReference type="ARBA" id="ARBA00023180"/>
    </source>
</evidence>
<evidence type="ECO:0000256" key="8">
    <source>
        <dbReference type="ARBA" id="ARBA00023224"/>
    </source>
</evidence>
<evidence type="ECO:0000256" key="9">
    <source>
        <dbReference type="RuleBase" id="RU000688"/>
    </source>
</evidence>
<dbReference type="Proteomes" id="UP000261600">
    <property type="component" value="Unplaced"/>
</dbReference>
<feature type="transmembrane region" description="Helical" evidence="10">
    <location>
        <begin position="54"/>
        <end position="76"/>
    </location>
</feature>
<reference evidence="12" key="1">
    <citation type="submission" date="2025-08" db="UniProtKB">
        <authorList>
            <consortium name="Ensembl"/>
        </authorList>
    </citation>
    <scope>IDENTIFICATION</scope>
</reference>
<dbReference type="PROSITE" id="PS00237">
    <property type="entry name" value="G_PROTEIN_RECEP_F1_1"/>
    <property type="match status" value="1"/>
</dbReference>
<evidence type="ECO:0000256" key="10">
    <source>
        <dbReference type="SAM" id="Phobius"/>
    </source>
</evidence>
<keyword evidence="8 9" id="KW-0807">Transducer</keyword>
<dbReference type="SUPFAM" id="SSF81321">
    <property type="entry name" value="Family A G protein-coupled receptor-like"/>
    <property type="match status" value="1"/>
</dbReference>
<evidence type="ECO:0000256" key="1">
    <source>
        <dbReference type="ARBA" id="ARBA00004141"/>
    </source>
</evidence>
<feature type="transmembrane region" description="Helical" evidence="10">
    <location>
        <begin position="88"/>
        <end position="109"/>
    </location>
</feature>
<dbReference type="GO" id="GO:0007200">
    <property type="term" value="P:phospholipase C-activating G protein-coupled receptor signaling pathway"/>
    <property type="evidence" value="ECO:0007669"/>
    <property type="project" value="TreeGrafter"/>
</dbReference>
<keyword evidence="13" id="KW-1185">Reference proteome</keyword>
<comment type="subcellular location">
    <subcellularLocation>
        <location evidence="1">Membrane</location>
        <topology evidence="1">Multi-pass membrane protein</topology>
    </subcellularLocation>
</comment>
<dbReference type="AlphaFoldDB" id="A0A3Q3J2C6"/>
<dbReference type="Gene3D" id="1.20.1070.10">
    <property type="entry name" value="Rhodopsin 7-helix transmembrane proteins"/>
    <property type="match status" value="2"/>
</dbReference>
<keyword evidence="6 9" id="KW-0675">Receptor</keyword>
<organism evidence="12 13">
    <name type="scientific">Monopterus albus</name>
    <name type="common">Swamp eel</name>
    <dbReference type="NCBI Taxonomy" id="43700"/>
    <lineage>
        <taxon>Eukaryota</taxon>
        <taxon>Metazoa</taxon>
        <taxon>Chordata</taxon>
        <taxon>Craniata</taxon>
        <taxon>Vertebrata</taxon>
        <taxon>Euteleostomi</taxon>
        <taxon>Actinopterygii</taxon>
        <taxon>Neopterygii</taxon>
        <taxon>Teleostei</taxon>
        <taxon>Neoteleostei</taxon>
        <taxon>Acanthomorphata</taxon>
        <taxon>Anabantaria</taxon>
        <taxon>Synbranchiformes</taxon>
        <taxon>Synbranchidae</taxon>
        <taxon>Monopterus</taxon>
    </lineage>
</organism>
<evidence type="ECO:0000256" key="4">
    <source>
        <dbReference type="ARBA" id="ARBA00023040"/>
    </source>
</evidence>
<dbReference type="PANTHER" id="PTHR24232:SF53">
    <property type="entry name" value="G-PROTEIN COUPLED RECEPTORS FAMILY 1 PROFILE DOMAIN-CONTAINING PROTEIN"/>
    <property type="match status" value="1"/>
</dbReference>
<dbReference type="GO" id="GO:0004930">
    <property type="term" value="F:G protein-coupled receptor activity"/>
    <property type="evidence" value="ECO:0007669"/>
    <property type="project" value="UniProtKB-KW"/>
</dbReference>
<accession>A0A3Q3J2C6</accession>
<dbReference type="GO" id="GO:0005886">
    <property type="term" value="C:plasma membrane"/>
    <property type="evidence" value="ECO:0007669"/>
    <property type="project" value="TreeGrafter"/>
</dbReference>
<reference evidence="12" key="2">
    <citation type="submission" date="2025-09" db="UniProtKB">
        <authorList>
            <consortium name="Ensembl"/>
        </authorList>
    </citation>
    <scope>IDENTIFICATION</scope>
</reference>
<name>A0A3Q3J2C6_MONAL</name>
<evidence type="ECO:0000313" key="12">
    <source>
        <dbReference type="Ensembl" id="ENSMALP00000007222.1"/>
    </source>
</evidence>
<keyword evidence="7" id="KW-0325">Glycoprotein</keyword>
<evidence type="ECO:0000256" key="5">
    <source>
        <dbReference type="ARBA" id="ARBA00023136"/>
    </source>
</evidence>
<keyword evidence="2 9" id="KW-0812">Transmembrane</keyword>
<evidence type="ECO:0000256" key="6">
    <source>
        <dbReference type="ARBA" id="ARBA00023170"/>
    </source>
</evidence>
<feature type="transmembrane region" description="Helical" evidence="10">
    <location>
        <begin position="156"/>
        <end position="179"/>
    </location>
</feature>
<evidence type="ECO:0000259" key="11">
    <source>
        <dbReference type="PROSITE" id="PS50262"/>
    </source>
</evidence>
<dbReference type="InterPro" id="IPR000276">
    <property type="entry name" value="GPCR_Rhodpsn"/>
</dbReference>
<comment type="similarity">
    <text evidence="9">Belongs to the G-protein coupled receptor 1 family.</text>
</comment>
<evidence type="ECO:0000313" key="13">
    <source>
        <dbReference type="Proteomes" id="UP000261600"/>
    </source>
</evidence>
<proteinExistence type="inferred from homology"/>
<sequence length="262" mass="30304">MAPTTRCYISLRGEWTFTLTLVYSLIISVPGILLNVFVLMVFCLHKKACTVPEIYMSNLAAADLLLVSCLPFWAMYVGDSCDWDFCKLVPYFFLMNTFCSVYFLVLVSLDRYMALVHPMTLERLRRPKYAKLSCVVVWGVGLLLIVPLLISHDGLIYMIIVSFIIPISIIFYCTFRIILALNNRVMHGLNTQKMEKKATTLVLAVLFTFLICWVPYYLTIIIQLLNRAQILGGCSLRQFLVKYYWIFWNFAFIDSVLNPILY</sequence>
<keyword evidence="5 10" id="KW-0472">Membrane</keyword>
<feature type="transmembrane region" description="Helical" evidence="10">
    <location>
        <begin position="20"/>
        <end position="42"/>
    </location>
</feature>
<feature type="transmembrane region" description="Helical" evidence="10">
    <location>
        <begin position="129"/>
        <end position="150"/>
    </location>
</feature>
<protein>
    <recommendedName>
        <fullName evidence="11">G-protein coupled receptors family 1 profile domain-containing protein</fullName>
    </recommendedName>
</protein>
<evidence type="ECO:0000256" key="2">
    <source>
        <dbReference type="ARBA" id="ARBA00022692"/>
    </source>
</evidence>
<dbReference type="Pfam" id="PF00001">
    <property type="entry name" value="7tm_1"/>
    <property type="match status" value="2"/>
</dbReference>
<dbReference type="PANTHER" id="PTHR24232">
    <property type="entry name" value="G-PROTEIN COUPLED RECEPTOR"/>
    <property type="match status" value="1"/>
</dbReference>